<feature type="domain" description="Metallo-beta-lactamase" evidence="6">
    <location>
        <begin position="45"/>
        <end position="254"/>
    </location>
</feature>
<sequence length="271" mass="31053">MRSKIKVYIQHHGNMHCDPRWLINTPLLMASRREPHKAAEWRSCPTHTVVVDHPDGRILMDTACPRNWEERWGATGLQEFFPYDEVKPEEYFEERLKQLKLDPSDFKYVFLTHLHFDHAGNIGVFKHSGAEVVVNKTEYNEAMKLEGISQGGFIKADYDMEGIKYHLVEGDTQLVDGVTLLETPGHTWGTMCMQVDLPNSGTIIFTSDAIYLRDSYGPPAVGSPVVYDNLQWARSVEKIRNIAHKKNATIVFGHDHAQIKELRLAPEAYYD</sequence>
<dbReference type="GO" id="GO:0016787">
    <property type="term" value="F:hydrolase activity"/>
    <property type="evidence" value="ECO:0007669"/>
    <property type="project" value="UniProtKB-KW"/>
</dbReference>
<dbReference type="EMBL" id="CP035758">
    <property type="protein sequence ID" value="QBD83721.1"/>
    <property type="molecule type" value="Genomic_DNA"/>
</dbReference>
<dbReference type="SMART" id="SM00849">
    <property type="entry name" value="Lactamase_B"/>
    <property type="match status" value="1"/>
</dbReference>
<evidence type="ECO:0000256" key="2">
    <source>
        <dbReference type="ARBA" id="ARBA00007749"/>
    </source>
</evidence>
<evidence type="ECO:0000313" key="7">
    <source>
        <dbReference type="EMBL" id="QBD83721.1"/>
    </source>
</evidence>
<dbReference type="InterPro" id="IPR036866">
    <property type="entry name" value="RibonucZ/Hydroxyglut_hydro"/>
</dbReference>
<dbReference type="OrthoDB" id="333278at2"/>
<keyword evidence="8" id="KW-1185">Reference proteome</keyword>
<comment type="cofactor">
    <cofactor evidence="1">
        <name>Zn(2+)</name>
        <dbReference type="ChEBI" id="CHEBI:29105"/>
    </cofactor>
</comment>
<keyword evidence="5" id="KW-0862">Zinc</keyword>
<dbReference type="Proteomes" id="UP000290365">
    <property type="component" value="Chromosome"/>
</dbReference>
<evidence type="ECO:0000256" key="5">
    <source>
        <dbReference type="ARBA" id="ARBA00022833"/>
    </source>
</evidence>
<dbReference type="KEGG" id="kbs:EPA93_39080"/>
<dbReference type="PANTHER" id="PTHR42978:SF2">
    <property type="entry name" value="102 KBASES UNSTABLE REGION: FROM 1 TO 119443"/>
    <property type="match status" value="1"/>
</dbReference>
<evidence type="ECO:0000259" key="6">
    <source>
        <dbReference type="SMART" id="SM00849"/>
    </source>
</evidence>
<evidence type="ECO:0000256" key="1">
    <source>
        <dbReference type="ARBA" id="ARBA00001947"/>
    </source>
</evidence>
<keyword evidence="4" id="KW-0378">Hydrolase</keyword>
<evidence type="ECO:0000256" key="4">
    <source>
        <dbReference type="ARBA" id="ARBA00022801"/>
    </source>
</evidence>
<name>A0A4V0Z0M3_KTERU</name>
<proteinExistence type="inferred from homology"/>
<reference evidence="7 8" key="1">
    <citation type="submission" date="2019-01" db="EMBL/GenBank/DDBJ databases">
        <title>Ktedonosporobacter rubrisoli SCAWS-G2.</title>
        <authorList>
            <person name="Huang Y."/>
            <person name="Yan B."/>
        </authorList>
    </citation>
    <scope>NUCLEOTIDE SEQUENCE [LARGE SCALE GENOMIC DNA]</scope>
    <source>
        <strain evidence="7 8">SCAWS-G2</strain>
    </source>
</reference>
<dbReference type="Gene3D" id="3.60.15.10">
    <property type="entry name" value="Ribonuclease Z/Hydroxyacylglutathione hydrolase-like"/>
    <property type="match status" value="1"/>
</dbReference>
<dbReference type="InterPro" id="IPR001279">
    <property type="entry name" value="Metallo-B-lactamas"/>
</dbReference>
<organism evidence="7 8">
    <name type="scientific">Ktedonosporobacter rubrisoli</name>
    <dbReference type="NCBI Taxonomy" id="2509675"/>
    <lineage>
        <taxon>Bacteria</taxon>
        <taxon>Bacillati</taxon>
        <taxon>Chloroflexota</taxon>
        <taxon>Ktedonobacteria</taxon>
        <taxon>Ktedonobacterales</taxon>
        <taxon>Ktedonosporobacteraceae</taxon>
        <taxon>Ktedonosporobacter</taxon>
    </lineage>
</organism>
<accession>A0A4V0Z0M3</accession>
<comment type="similarity">
    <text evidence="2">Belongs to the metallo-beta-lactamase superfamily.</text>
</comment>
<evidence type="ECO:0000256" key="3">
    <source>
        <dbReference type="ARBA" id="ARBA00022723"/>
    </source>
</evidence>
<dbReference type="Pfam" id="PF00753">
    <property type="entry name" value="Lactamase_B"/>
    <property type="match status" value="1"/>
</dbReference>
<gene>
    <name evidence="7" type="ORF">EPA93_39080</name>
</gene>
<dbReference type="GO" id="GO:0046872">
    <property type="term" value="F:metal ion binding"/>
    <property type="evidence" value="ECO:0007669"/>
    <property type="project" value="UniProtKB-KW"/>
</dbReference>
<dbReference type="AlphaFoldDB" id="A0A4V0Z0M3"/>
<dbReference type="SUPFAM" id="SSF56281">
    <property type="entry name" value="Metallo-hydrolase/oxidoreductase"/>
    <property type="match status" value="1"/>
</dbReference>
<dbReference type="InterPro" id="IPR051013">
    <property type="entry name" value="MBL_superfamily_lactonases"/>
</dbReference>
<dbReference type="CDD" id="cd07729">
    <property type="entry name" value="AHL_lactonase_MBL-fold"/>
    <property type="match status" value="1"/>
</dbReference>
<protein>
    <submittedName>
        <fullName evidence="7">N-acyl homoserine lactonase family protein</fullName>
    </submittedName>
</protein>
<evidence type="ECO:0000313" key="8">
    <source>
        <dbReference type="Proteomes" id="UP000290365"/>
    </source>
</evidence>
<keyword evidence="3" id="KW-0479">Metal-binding</keyword>
<dbReference type="PANTHER" id="PTHR42978">
    <property type="entry name" value="QUORUM-QUENCHING LACTONASE YTNP-RELATED-RELATED"/>
    <property type="match status" value="1"/>
</dbReference>